<evidence type="ECO:0000313" key="2">
    <source>
        <dbReference type="Proteomes" id="UP001592582"/>
    </source>
</evidence>
<dbReference type="Proteomes" id="UP001592582">
    <property type="component" value="Unassembled WGS sequence"/>
</dbReference>
<dbReference type="EMBL" id="JBHEZX010000006">
    <property type="protein sequence ID" value="MFC1410734.1"/>
    <property type="molecule type" value="Genomic_DNA"/>
</dbReference>
<protein>
    <submittedName>
        <fullName evidence="1">Uncharacterized protein</fullName>
    </submittedName>
</protein>
<name>A0ABV6VAH6_9ACTN</name>
<reference evidence="1 2" key="1">
    <citation type="submission" date="2024-09" db="EMBL/GenBank/DDBJ databases">
        <authorList>
            <person name="Lee S.D."/>
        </authorList>
    </citation>
    <scope>NUCLEOTIDE SEQUENCE [LARGE SCALE GENOMIC DNA]</scope>
    <source>
        <strain evidence="1 2">N1-1</strain>
    </source>
</reference>
<organism evidence="1 2">
    <name type="scientific">Streptacidiphilus alkalitolerans</name>
    <dbReference type="NCBI Taxonomy" id="3342712"/>
    <lineage>
        <taxon>Bacteria</taxon>
        <taxon>Bacillati</taxon>
        <taxon>Actinomycetota</taxon>
        <taxon>Actinomycetes</taxon>
        <taxon>Kitasatosporales</taxon>
        <taxon>Streptomycetaceae</taxon>
        <taxon>Streptacidiphilus</taxon>
    </lineage>
</organism>
<accession>A0ABV6VAH6</accession>
<keyword evidence="2" id="KW-1185">Reference proteome</keyword>
<proteinExistence type="predicted"/>
<sequence>MDSVDVDGTGTGTEVRVAATSPSPITSLTATLTLGDATSTTSAFTLISGTDTDGVWETTGELGLAYGTWTPSVTATDAAGDPASAPVTGTINYNHRAPVVTGSFDSDDLDFENQVDTLSGKVWAYDPATGGNDPAWADSEVELWGFPGSMTSVRPAADGSFTLSTRLGFGELDYPVPTSFHFFSIVIPTSGSGLAIANGPTTDVAFAQTPVRFVQDAPVTFNYGQKLTLSGTAQYYSQTSKTWLPLANTGISVENNTNSDATTDARGHFSWSTTNTPFLSGSWPIHLAYTHSAYLLDSDSPFKFTVIAKTFLCECDAWFNNSTLHLQGSLGSSTEKAIGKRRVYLQQSQNGRTGWTSLGYLVTASDGSFDLDAYVAVPHG</sequence>
<evidence type="ECO:0000313" key="1">
    <source>
        <dbReference type="EMBL" id="MFC1410734.1"/>
    </source>
</evidence>
<comment type="caution">
    <text evidence="1">The sequence shown here is derived from an EMBL/GenBank/DDBJ whole genome shotgun (WGS) entry which is preliminary data.</text>
</comment>
<gene>
    <name evidence="1" type="ORF">ACEZDG_15820</name>
</gene>